<proteinExistence type="predicted"/>
<evidence type="ECO:0000313" key="1">
    <source>
        <dbReference type="EMBL" id="BAE86344.1"/>
    </source>
</evidence>
<evidence type="ECO:0000313" key="2">
    <source>
        <dbReference type="Proteomes" id="UP000001946"/>
    </source>
</evidence>
<reference evidence="1 2" key="1">
    <citation type="journal article" date="2006" name="J. Bacteriol.">
        <title>Complete genome sequence of the dehalorespiring bacterium Desulfitobacterium hafniense Y51 and comparison with Dehalococcoides ethenogenes 195.</title>
        <authorList>
            <person name="Nonaka H."/>
            <person name="Keresztes G."/>
            <person name="Shinoda Y."/>
            <person name="Ikenaga Y."/>
            <person name="Abe M."/>
            <person name="Naito K."/>
            <person name="Inatomi K."/>
            <person name="Furukawa K."/>
            <person name="Inui M."/>
            <person name="Yukawa H."/>
        </authorList>
    </citation>
    <scope>NUCLEOTIDE SEQUENCE [LARGE SCALE GENOMIC DNA]</scope>
    <source>
        <strain evidence="1 2">Y51</strain>
    </source>
</reference>
<accession>Q24NP8</accession>
<dbReference type="EMBL" id="AP008230">
    <property type="protein sequence ID" value="BAE86344.1"/>
    <property type="molecule type" value="Genomic_DNA"/>
</dbReference>
<dbReference type="KEGG" id="dsy:DSY4555"/>
<gene>
    <name evidence="1" type="ordered locus">DSY4555</name>
</gene>
<dbReference type="AlphaFoldDB" id="Q24NP8"/>
<name>Q24NP8_DESHY</name>
<dbReference type="HOGENOM" id="CLU_2449783_0_0_9"/>
<sequence length="89" mass="10500">MTGILHRSSHNQRKKKQDLKALRFEILFLLQRNEREVPYEFQTNPDSPRPDDLAGLCIQCGCLCCTNRRCCWSHRKYLERGFRTDQDGG</sequence>
<organism evidence="1 2">
    <name type="scientific">Desulfitobacterium hafniense (strain Y51)</name>
    <dbReference type="NCBI Taxonomy" id="138119"/>
    <lineage>
        <taxon>Bacteria</taxon>
        <taxon>Bacillati</taxon>
        <taxon>Bacillota</taxon>
        <taxon>Clostridia</taxon>
        <taxon>Eubacteriales</taxon>
        <taxon>Desulfitobacteriaceae</taxon>
        <taxon>Desulfitobacterium</taxon>
    </lineage>
</organism>
<keyword evidence="2" id="KW-1185">Reference proteome</keyword>
<dbReference type="Proteomes" id="UP000001946">
    <property type="component" value="Chromosome"/>
</dbReference>
<protein>
    <submittedName>
        <fullName evidence="1">Uncharacterized protein</fullName>
    </submittedName>
</protein>